<proteinExistence type="predicted"/>
<keyword evidence="2" id="KW-1185">Reference proteome</keyword>
<comment type="caution">
    <text evidence="1">The sequence shown here is derived from an EMBL/GenBank/DDBJ whole genome shotgun (WGS) entry which is preliminary data.</text>
</comment>
<name>A0A6A7MZD8_9BURK</name>
<organism evidence="1 2">
    <name type="scientific">Rugamonas aquatica</name>
    <dbReference type="NCBI Taxonomy" id="2743357"/>
    <lineage>
        <taxon>Bacteria</taxon>
        <taxon>Pseudomonadati</taxon>
        <taxon>Pseudomonadota</taxon>
        <taxon>Betaproteobacteria</taxon>
        <taxon>Burkholderiales</taxon>
        <taxon>Oxalobacteraceae</taxon>
        <taxon>Telluria group</taxon>
        <taxon>Rugamonas</taxon>
    </lineage>
</organism>
<accession>A0A6A7MZD8</accession>
<evidence type="ECO:0000313" key="2">
    <source>
        <dbReference type="Proteomes" id="UP000440498"/>
    </source>
</evidence>
<reference evidence="1 2" key="1">
    <citation type="submission" date="2019-10" db="EMBL/GenBank/DDBJ databases">
        <title>Two novel species isolated from a subtropical stream in China.</title>
        <authorList>
            <person name="Lu H."/>
        </authorList>
    </citation>
    <scope>NUCLEOTIDE SEQUENCE [LARGE SCALE GENOMIC DNA]</scope>
    <source>
        <strain evidence="1 2">FT29W</strain>
    </source>
</reference>
<gene>
    <name evidence="1" type="ORF">GEV02_08180</name>
</gene>
<evidence type="ECO:0000313" key="1">
    <source>
        <dbReference type="EMBL" id="MQA38122.1"/>
    </source>
</evidence>
<dbReference type="EMBL" id="WHUG01000003">
    <property type="protein sequence ID" value="MQA38122.1"/>
    <property type="molecule type" value="Genomic_DNA"/>
</dbReference>
<dbReference type="RefSeq" id="WP_152837582.1">
    <property type="nucleotide sequence ID" value="NZ_WHUG01000003.1"/>
</dbReference>
<sequence>MFNDISSEELREICQRVSDRMRAELSVSPPKREKYFFHDWPCAKFTSEEIRAALNAAWKKTFEHS</sequence>
<dbReference type="Proteomes" id="UP000440498">
    <property type="component" value="Unassembled WGS sequence"/>
</dbReference>
<protein>
    <submittedName>
        <fullName evidence="1">Uncharacterized protein</fullName>
    </submittedName>
</protein>
<dbReference type="AlphaFoldDB" id="A0A6A7MZD8"/>